<evidence type="ECO:0000313" key="3">
    <source>
        <dbReference type="Proteomes" id="UP000269198"/>
    </source>
</evidence>
<gene>
    <name evidence="2" type="ORF">EFW17_18655</name>
</gene>
<keyword evidence="3" id="KW-1185">Reference proteome</keyword>
<evidence type="ECO:0000256" key="1">
    <source>
        <dbReference type="SAM" id="Phobius"/>
    </source>
</evidence>
<keyword evidence="1" id="KW-0812">Transmembrane</keyword>
<name>A0A3N0E3T7_9ACTN</name>
<proteinExistence type="predicted"/>
<dbReference type="Proteomes" id="UP000269198">
    <property type="component" value="Unassembled WGS sequence"/>
</dbReference>
<dbReference type="AlphaFoldDB" id="A0A3N0E3T7"/>
<sequence length="133" mass="14104">MRQFLVPAAVTLDLLCVVVFVVLGRAEHHASHVVSGVAETAWPFAVALLAGWLLSRAWRAPTRVVPTGLVVWPVTVAGGMLLRVLTGGTTQPSFIVVTSLFLGATLLGWRAVAALLRRRAGRPATPPQRPAAP</sequence>
<dbReference type="RefSeq" id="WP_123202712.1">
    <property type="nucleotide sequence ID" value="NZ_RJMB01000022.1"/>
</dbReference>
<evidence type="ECO:0000313" key="2">
    <source>
        <dbReference type="EMBL" id="RNL82506.1"/>
    </source>
</evidence>
<reference evidence="2 3" key="1">
    <citation type="submission" date="2018-11" db="EMBL/GenBank/DDBJ databases">
        <title>The genome draft of YIM 96095.</title>
        <authorList>
            <person name="Tang S.-K."/>
            <person name="Chunyu W.-X."/>
            <person name="Feng Y.-Z."/>
        </authorList>
    </citation>
    <scope>NUCLEOTIDE SEQUENCE [LARGE SCALE GENOMIC DNA]</scope>
    <source>
        <strain evidence="2 3">YIM 96095</strain>
    </source>
</reference>
<feature type="transmembrane region" description="Helical" evidence="1">
    <location>
        <begin position="36"/>
        <end position="55"/>
    </location>
</feature>
<dbReference type="Pfam" id="PF11255">
    <property type="entry name" value="DUF3054"/>
    <property type="match status" value="1"/>
</dbReference>
<feature type="transmembrane region" description="Helical" evidence="1">
    <location>
        <begin position="92"/>
        <end position="112"/>
    </location>
</feature>
<dbReference type="OrthoDB" id="3698172at2"/>
<comment type="caution">
    <text evidence="2">The sequence shown here is derived from an EMBL/GenBank/DDBJ whole genome shotgun (WGS) entry which is preliminary data.</text>
</comment>
<keyword evidence="1" id="KW-1133">Transmembrane helix</keyword>
<organism evidence="2 3">
    <name type="scientific">Halostreptopolyspora alba</name>
    <dbReference type="NCBI Taxonomy" id="2487137"/>
    <lineage>
        <taxon>Bacteria</taxon>
        <taxon>Bacillati</taxon>
        <taxon>Actinomycetota</taxon>
        <taxon>Actinomycetes</taxon>
        <taxon>Streptosporangiales</taxon>
        <taxon>Nocardiopsidaceae</taxon>
        <taxon>Halostreptopolyspora</taxon>
    </lineage>
</organism>
<accession>A0A3N0E3T7</accession>
<dbReference type="InterPro" id="IPR021414">
    <property type="entry name" value="DUF3054"/>
</dbReference>
<feature type="transmembrane region" description="Helical" evidence="1">
    <location>
        <begin position="67"/>
        <end position="86"/>
    </location>
</feature>
<protein>
    <submittedName>
        <fullName evidence="2">DUF3054 domain-containing protein</fullName>
    </submittedName>
</protein>
<keyword evidence="1" id="KW-0472">Membrane</keyword>
<dbReference type="EMBL" id="RJMB01000022">
    <property type="protein sequence ID" value="RNL82506.1"/>
    <property type="molecule type" value="Genomic_DNA"/>
</dbReference>